<accession>A0A0L6Z8C2</accession>
<protein>
    <recommendedName>
        <fullName evidence="4">Bacteriocin class II with double-glycine leader peptide</fullName>
    </recommendedName>
</protein>
<dbReference type="RefSeq" id="WP_052222067.1">
    <property type="nucleotide sequence ID" value="NZ_LHUR01000029.1"/>
</dbReference>
<keyword evidence="1" id="KW-0472">Membrane</keyword>
<dbReference type="EMBL" id="LHUR01000029">
    <property type="protein sequence ID" value="KOA19073.1"/>
    <property type="molecule type" value="Genomic_DNA"/>
</dbReference>
<proteinExistence type="predicted"/>
<keyword evidence="1" id="KW-0812">Transmembrane</keyword>
<evidence type="ECO:0008006" key="4">
    <source>
        <dbReference type="Google" id="ProtNLM"/>
    </source>
</evidence>
<evidence type="ECO:0000256" key="1">
    <source>
        <dbReference type="SAM" id="Phobius"/>
    </source>
</evidence>
<gene>
    <name evidence="2" type="ORF">CLHOM_25760</name>
</gene>
<keyword evidence="3" id="KW-1185">Reference proteome</keyword>
<reference evidence="3" key="1">
    <citation type="submission" date="2015-08" db="EMBL/GenBank/DDBJ databases">
        <title>Genome sequence of the strict anaerobe Clostridium homopropionicum LuHBu1 (DSM 5847T).</title>
        <authorList>
            <person name="Poehlein A."/>
            <person name="Beck M."/>
            <person name="Schiel-Bengelsdorf B."/>
            <person name="Bengelsdorf F.R."/>
            <person name="Daniel R."/>
            <person name="Duerre P."/>
        </authorList>
    </citation>
    <scope>NUCLEOTIDE SEQUENCE [LARGE SCALE GENOMIC DNA]</scope>
    <source>
        <strain evidence="3">DSM 5847</strain>
    </source>
</reference>
<comment type="caution">
    <text evidence="2">The sequence shown here is derived from an EMBL/GenBank/DDBJ whole genome shotgun (WGS) entry which is preliminary data.</text>
</comment>
<evidence type="ECO:0000313" key="3">
    <source>
        <dbReference type="Proteomes" id="UP000037043"/>
    </source>
</evidence>
<feature type="transmembrane region" description="Helical" evidence="1">
    <location>
        <begin position="28"/>
        <end position="52"/>
    </location>
</feature>
<dbReference type="Proteomes" id="UP000037043">
    <property type="component" value="Unassembled WGS sequence"/>
</dbReference>
<name>A0A0L6Z8C2_9CLOT</name>
<dbReference type="PATRIC" id="fig|1121318.3.peg.2586"/>
<organism evidence="2 3">
    <name type="scientific">Clostridium homopropionicum DSM 5847</name>
    <dbReference type="NCBI Taxonomy" id="1121318"/>
    <lineage>
        <taxon>Bacteria</taxon>
        <taxon>Bacillati</taxon>
        <taxon>Bacillota</taxon>
        <taxon>Clostridia</taxon>
        <taxon>Eubacteriales</taxon>
        <taxon>Clostridiaceae</taxon>
        <taxon>Clostridium</taxon>
    </lineage>
</organism>
<sequence length="85" mass="8223">MSATLLTYSNDFECLNDYELQFTNGGTVFGAIAGICTSAAGACAIVGGAYALQGAAAGATLGPIGAIAGGVIGVIAGAMITYNNI</sequence>
<evidence type="ECO:0000313" key="2">
    <source>
        <dbReference type="EMBL" id="KOA19073.1"/>
    </source>
</evidence>
<keyword evidence="1" id="KW-1133">Transmembrane helix</keyword>
<dbReference type="STRING" id="36844.SAMN04488501_12911"/>
<feature type="transmembrane region" description="Helical" evidence="1">
    <location>
        <begin position="64"/>
        <end position="82"/>
    </location>
</feature>
<dbReference type="AlphaFoldDB" id="A0A0L6Z8C2"/>